<comment type="caution">
    <text evidence="8">The sequence shown here is derived from an EMBL/GenBank/DDBJ whole genome shotgun (WGS) entry which is preliminary data.</text>
</comment>
<evidence type="ECO:0000256" key="6">
    <source>
        <dbReference type="ARBA" id="ARBA00023239"/>
    </source>
</evidence>
<sequence length="220" mass="25023">MGEAMTPKTVIESIFSENDEFVSSKGKDFFETHIHEQKPLITLVTCSDARVQPSIFSSELINNVFVIRNIGNQIENNVGSVDYGVFHLRTPVLLILGHVHCGAIKTFLEGYEDESMSIRHELDHLCIPVSRVERTGDFEKDWLMAVEENVHWQVRIAVERYGVLIKRNRLAVVGAVYDFANYYGKGYGRILIVNLNGDKNPKRIRKNPLLSNLPLEKVIP</sequence>
<dbReference type="PANTHER" id="PTHR11002:SF76">
    <property type="entry name" value="CARBONIC ANHYDRASE"/>
    <property type="match status" value="1"/>
</dbReference>
<accession>A0ABY1NKF0</accession>
<name>A0ABY1NKF0_9BACT</name>
<proteinExistence type="inferred from homology"/>
<comment type="catalytic activity">
    <reaction evidence="7">
        <text>hydrogencarbonate + H(+) = CO2 + H2O</text>
        <dbReference type="Rhea" id="RHEA:10748"/>
        <dbReference type="ChEBI" id="CHEBI:15377"/>
        <dbReference type="ChEBI" id="CHEBI:15378"/>
        <dbReference type="ChEBI" id="CHEBI:16526"/>
        <dbReference type="ChEBI" id="CHEBI:17544"/>
        <dbReference type="EC" id="4.2.1.1"/>
    </reaction>
</comment>
<dbReference type="EC" id="4.2.1.1" evidence="3"/>
<reference evidence="8 9" key="1">
    <citation type="submission" date="2017-05" db="EMBL/GenBank/DDBJ databases">
        <authorList>
            <person name="Varghese N."/>
            <person name="Submissions S."/>
        </authorList>
    </citation>
    <scope>NUCLEOTIDE SEQUENCE [LARGE SCALE GENOMIC DNA]</scope>
    <source>
        <strain evidence="8 9">DSM 15522</strain>
    </source>
</reference>
<evidence type="ECO:0000256" key="1">
    <source>
        <dbReference type="ARBA" id="ARBA00001947"/>
    </source>
</evidence>
<evidence type="ECO:0000256" key="2">
    <source>
        <dbReference type="ARBA" id="ARBA00006217"/>
    </source>
</evidence>
<keyword evidence="6" id="KW-0456">Lyase</keyword>
<evidence type="ECO:0000313" key="9">
    <source>
        <dbReference type="Proteomes" id="UP001157911"/>
    </source>
</evidence>
<dbReference type="Proteomes" id="UP001157911">
    <property type="component" value="Unassembled WGS sequence"/>
</dbReference>
<evidence type="ECO:0000256" key="7">
    <source>
        <dbReference type="ARBA" id="ARBA00048348"/>
    </source>
</evidence>
<evidence type="ECO:0000256" key="4">
    <source>
        <dbReference type="ARBA" id="ARBA00022723"/>
    </source>
</evidence>
<dbReference type="PANTHER" id="PTHR11002">
    <property type="entry name" value="CARBONIC ANHYDRASE"/>
    <property type="match status" value="1"/>
</dbReference>
<keyword evidence="9" id="KW-1185">Reference proteome</keyword>
<keyword evidence="4" id="KW-0479">Metal-binding</keyword>
<evidence type="ECO:0000256" key="3">
    <source>
        <dbReference type="ARBA" id="ARBA00012925"/>
    </source>
</evidence>
<comment type="cofactor">
    <cofactor evidence="1">
        <name>Zn(2+)</name>
        <dbReference type="ChEBI" id="CHEBI:29105"/>
    </cofactor>
</comment>
<dbReference type="Gene3D" id="3.40.1050.10">
    <property type="entry name" value="Carbonic anhydrase"/>
    <property type="match status" value="1"/>
</dbReference>
<dbReference type="InterPro" id="IPR001765">
    <property type="entry name" value="Carbonic_anhydrase"/>
</dbReference>
<evidence type="ECO:0000256" key="5">
    <source>
        <dbReference type="ARBA" id="ARBA00022833"/>
    </source>
</evidence>
<comment type="similarity">
    <text evidence="2">Belongs to the beta-class carbonic anhydrase family.</text>
</comment>
<keyword evidence="5" id="KW-0862">Zinc</keyword>
<dbReference type="InterPro" id="IPR036874">
    <property type="entry name" value="Carbonic_anhydrase_sf"/>
</dbReference>
<protein>
    <recommendedName>
        <fullName evidence="3">carbonic anhydrase</fullName>
        <ecNumber evidence="3">4.2.1.1</ecNumber>
    </recommendedName>
</protein>
<dbReference type="Pfam" id="PF00484">
    <property type="entry name" value="Pro_CA"/>
    <property type="match status" value="1"/>
</dbReference>
<dbReference type="EMBL" id="FXUB01000002">
    <property type="protein sequence ID" value="SMP11750.1"/>
    <property type="molecule type" value="Genomic_DNA"/>
</dbReference>
<evidence type="ECO:0000313" key="8">
    <source>
        <dbReference type="EMBL" id="SMP11750.1"/>
    </source>
</evidence>
<dbReference type="SUPFAM" id="SSF53056">
    <property type="entry name" value="beta-carbonic anhydrase, cab"/>
    <property type="match status" value="1"/>
</dbReference>
<organism evidence="8 9">
    <name type="scientific">Desulfurobacterium pacificum</name>
    <dbReference type="NCBI Taxonomy" id="240166"/>
    <lineage>
        <taxon>Bacteria</taxon>
        <taxon>Pseudomonadati</taxon>
        <taxon>Aquificota</taxon>
        <taxon>Aquificia</taxon>
        <taxon>Desulfurobacteriales</taxon>
        <taxon>Desulfurobacteriaceae</taxon>
        <taxon>Desulfurobacterium</taxon>
    </lineage>
</organism>
<gene>
    <name evidence="8" type="ORF">SAMN06265339_0962</name>
</gene>
<dbReference type="SMART" id="SM00947">
    <property type="entry name" value="Pro_CA"/>
    <property type="match status" value="1"/>
</dbReference>